<name>E8R1H6_ISOPI</name>
<dbReference type="InterPro" id="IPR046230">
    <property type="entry name" value="DUF6263"/>
</dbReference>
<evidence type="ECO:0000313" key="2">
    <source>
        <dbReference type="Proteomes" id="UP000008631"/>
    </source>
</evidence>
<reference key="1">
    <citation type="submission" date="2010-11" db="EMBL/GenBank/DDBJ databases">
        <title>The complete sequence of chromosome of Isophaera pallida ATCC 43644.</title>
        <authorList>
            <consortium name="US DOE Joint Genome Institute (JGI-PGF)"/>
            <person name="Lucas S."/>
            <person name="Copeland A."/>
            <person name="Lapidus A."/>
            <person name="Bruce D."/>
            <person name="Goodwin L."/>
            <person name="Pitluck S."/>
            <person name="Kyrpides N."/>
            <person name="Mavromatis K."/>
            <person name="Pagani I."/>
            <person name="Ivanova N."/>
            <person name="Saunders E."/>
            <person name="Brettin T."/>
            <person name="Detter J.C."/>
            <person name="Han C."/>
            <person name="Tapia R."/>
            <person name="Land M."/>
            <person name="Hauser L."/>
            <person name="Markowitz V."/>
            <person name="Cheng J.-F."/>
            <person name="Hugenholtz P."/>
            <person name="Woyke T."/>
            <person name="Wu D."/>
            <person name="Eisen J.A."/>
        </authorList>
    </citation>
    <scope>NUCLEOTIDE SEQUENCE</scope>
    <source>
        <strain>ATCC 43644</strain>
    </source>
</reference>
<organism evidence="1 2">
    <name type="scientific">Isosphaera pallida (strain ATCC 43644 / DSM 9630 / IS1B)</name>
    <dbReference type="NCBI Taxonomy" id="575540"/>
    <lineage>
        <taxon>Bacteria</taxon>
        <taxon>Pseudomonadati</taxon>
        <taxon>Planctomycetota</taxon>
        <taxon>Planctomycetia</taxon>
        <taxon>Isosphaerales</taxon>
        <taxon>Isosphaeraceae</taxon>
        <taxon>Isosphaera</taxon>
    </lineage>
</organism>
<dbReference type="KEGG" id="ipa:Isop_1811"/>
<dbReference type="EMBL" id="CP002353">
    <property type="protein sequence ID" value="ADV62393.1"/>
    <property type="molecule type" value="Genomic_DNA"/>
</dbReference>
<proteinExistence type="predicted"/>
<dbReference type="HOGENOM" id="CLU_796391_0_0_0"/>
<protein>
    <submittedName>
        <fullName evidence="1">Uncharacterized protein</fullName>
    </submittedName>
</protein>
<sequence>MASSRIETAQPSCVGGSRLVAPRWAIVWGLAMATAGWSAPAPAQDGKDGERLQFRFTPNETQRYEFLQRTQIQVQAAGQTINNTITQLIDLTRTVKEVDPTSRVAKVGETFQRVRLDIDGPAGKFRVDTMTPADDEARDHPQVAPLLKLYDALVGVEFVQTVKPDGAIDNVVIPPDALKKIREAAPPGMVGMTGGLFDAEGLKNLASQATLRLPDRPLAAGQSWTDVSEIAMPPQGKMRYERVYTLRPADPAQAGRRVIDMEGKMILVSPQEDNSPFSVALDVKEFKGTIQFDQTQGRLTDSTIRQRFVVTVTPKGTEGQPSDAKQAIVQEVNQAVRFRVAPEPPATP</sequence>
<dbReference type="Pfam" id="PF19777">
    <property type="entry name" value="DUF6263"/>
    <property type="match status" value="1"/>
</dbReference>
<evidence type="ECO:0000313" key="1">
    <source>
        <dbReference type="EMBL" id="ADV62393.1"/>
    </source>
</evidence>
<reference evidence="1 2" key="2">
    <citation type="journal article" date="2011" name="Stand. Genomic Sci.">
        <title>Complete genome sequence of Isosphaera pallida type strain (IS1B).</title>
        <authorList>
            <consortium name="US DOE Joint Genome Institute (JGI-PGF)"/>
            <person name="Goker M."/>
            <person name="Cleland D."/>
            <person name="Saunders E."/>
            <person name="Lapidus A."/>
            <person name="Nolan M."/>
            <person name="Lucas S."/>
            <person name="Hammon N."/>
            <person name="Deshpande S."/>
            <person name="Cheng J.F."/>
            <person name="Tapia R."/>
            <person name="Han C."/>
            <person name="Goodwin L."/>
            <person name="Pitluck S."/>
            <person name="Liolios K."/>
            <person name="Pagani I."/>
            <person name="Ivanova N."/>
            <person name="Mavromatis K."/>
            <person name="Pati A."/>
            <person name="Chen A."/>
            <person name="Palaniappan K."/>
            <person name="Land M."/>
            <person name="Hauser L."/>
            <person name="Chang Y.J."/>
            <person name="Jeffries C.D."/>
            <person name="Detter J.C."/>
            <person name="Beck B."/>
            <person name="Woyke T."/>
            <person name="Bristow J."/>
            <person name="Eisen J.A."/>
            <person name="Markowitz V."/>
            <person name="Hugenholtz P."/>
            <person name="Kyrpides N.C."/>
            <person name="Klenk H.P."/>
        </authorList>
    </citation>
    <scope>NUCLEOTIDE SEQUENCE [LARGE SCALE GENOMIC DNA]</scope>
    <source>
        <strain evidence="2">ATCC 43644 / DSM 9630 / IS1B</strain>
    </source>
</reference>
<dbReference type="AlphaFoldDB" id="E8R1H6"/>
<dbReference type="eggNOG" id="ENOG50330ZJ">
    <property type="taxonomic scope" value="Bacteria"/>
</dbReference>
<dbReference type="Proteomes" id="UP000008631">
    <property type="component" value="Chromosome"/>
</dbReference>
<keyword evidence="2" id="KW-1185">Reference proteome</keyword>
<gene>
    <name evidence="1" type="ordered locus">Isop_1811</name>
</gene>
<dbReference type="InParanoid" id="E8R1H6"/>
<accession>E8R1H6</accession>